<keyword evidence="4 7" id="KW-0812">Transmembrane</keyword>
<feature type="transmembrane region" description="Helical" evidence="7">
    <location>
        <begin position="682"/>
        <end position="703"/>
    </location>
</feature>
<dbReference type="InterPro" id="IPR004869">
    <property type="entry name" value="MMPL_dom"/>
</dbReference>
<feature type="transmembrane region" description="Helical" evidence="7">
    <location>
        <begin position="217"/>
        <end position="237"/>
    </location>
</feature>
<evidence type="ECO:0000256" key="1">
    <source>
        <dbReference type="ARBA" id="ARBA00004651"/>
    </source>
</evidence>
<evidence type="ECO:0000256" key="6">
    <source>
        <dbReference type="ARBA" id="ARBA00023136"/>
    </source>
</evidence>
<comment type="subcellular location">
    <subcellularLocation>
        <location evidence="1">Cell membrane</location>
        <topology evidence="1">Multi-pass membrane protein</topology>
    </subcellularLocation>
</comment>
<gene>
    <name evidence="9" type="ORF">RWD45_04085</name>
</gene>
<keyword evidence="6 7" id="KW-0472">Membrane</keyword>
<feature type="transmembrane region" description="Helical" evidence="7">
    <location>
        <begin position="578"/>
        <end position="602"/>
    </location>
</feature>
<dbReference type="PROSITE" id="PS50156">
    <property type="entry name" value="SSD"/>
    <property type="match status" value="2"/>
</dbReference>
<keyword evidence="5 7" id="KW-1133">Transmembrane helix</keyword>
<feature type="domain" description="SSD" evidence="8">
    <location>
        <begin position="217"/>
        <end position="347"/>
    </location>
</feature>
<feature type="transmembrane region" description="Helical" evidence="7">
    <location>
        <begin position="554"/>
        <end position="571"/>
    </location>
</feature>
<dbReference type="EMBL" id="JAWDIQ010000001">
    <property type="protein sequence ID" value="MDY0407938.1"/>
    <property type="molecule type" value="Genomic_DNA"/>
</dbReference>
<dbReference type="SUPFAM" id="SSF82866">
    <property type="entry name" value="Multidrug efflux transporter AcrB transmembrane domain"/>
    <property type="match status" value="2"/>
</dbReference>
<evidence type="ECO:0000313" key="9">
    <source>
        <dbReference type="EMBL" id="MDY0407938.1"/>
    </source>
</evidence>
<sequence>MMQSFLNKWGQIVANSKSRWFISIIWVVIIAIFSISWPSVNKEVVGSNNLLPDDVMSIEANKIMNEQFPNHAGVPLLVVWQRDGGLQEADFETIQSLYKVLGEKPLAYQSEIPPFDQMPAQALAAASSEDGEAIVTPIFFSKRAETDQLKDAVSNLNKMVDGISDQSELQVQYTGPVSIQIDAVSLFSQADVKLLIATVVIVLVLLIALYRSPILAFIPLIAVAFAYGLINPLLGLMASKGWIEVDAQAVSIMTVLLFGAGTDYCLFLISRYRDELLLVENQYTALRRAMSKTGGAIMMSAMTTVLGLFTLSLAHYASYHRFAVPFSLAIFVMAIALMTILPALLALFGRVAFYPFIPRTEEMRRELEKKKGKKLRDSKGKSRLRTMTGELVTKKPIPIIVVCMILLGGLALFVPKIEYTYGLLDSFPEDMPSREGYTLISEHYAAGEVAPMYVILETVGKSDVDLKEKLAALPYVSAVSDGKIGESNENILSYEVTLAIDPYSQEAVDHVPAIKSLAKDSMKEADISKGEVWIGGETATLYDTQKTTNRDQNIIMPVVLGIMALLLVLYFRSLPAMLYMLTTVVFSFLSALGIGWIVIHYILGEPAMQGLIPLYSFVFLVALGSDYNIFMMSSIWRKRKTLPHKQAISEGVGETGYVISSAGLILAGTFAVLAVLPMQVLVQFGTITAIGILLDTFIIRPLFVPAITTVLGKYAFWPGKLWRKQDNTVMSEKE</sequence>
<comment type="caution">
    <text evidence="9">The sequence shown here is derived from an EMBL/GenBank/DDBJ whole genome shotgun (WGS) entry which is preliminary data.</text>
</comment>
<evidence type="ECO:0000256" key="5">
    <source>
        <dbReference type="ARBA" id="ARBA00022989"/>
    </source>
</evidence>
<feature type="domain" description="SSD" evidence="8">
    <location>
        <begin position="585"/>
        <end position="709"/>
    </location>
</feature>
<evidence type="ECO:0000256" key="7">
    <source>
        <dbReference type="SAM" id="Phobius"/>
    </source>
</evidence>
<feature type="transmembrane region" description="Helical" evidence="7">
    <location>
        <begin position="397"/>
        <end position="414"/>
    </location>
</feature>
<comment type="similarity">
    <text evidence="2">Belongs to the resistance-nodulation-cell division (RND) (TC 2.A.6) family. MmpL subfamily.</text>
</comment>
<proteinExistence type="inferred from homology"/>
<keyword evidence="3" id="KW-1003">Cell membrane</keyword>
<dbReference type="Proteomes" id="UP001275315">
    <property type="component" value="Unassembled WGS sequence"/>
</dbReference>
<evidence type="ECO:0000259" key="8">
    <source>
        <dbReference type="PROSITE" id="PS50156"/>
    </source>
</evidence>
<feature type="transmembrane region" description="Helical" evidence="7">
    <location>
        <begin position="657"/>
        <end position="676"/>
    </location>
</feature>
<dbReference type="PANTHER" id="PTHR33406:SF6">
    <property type="entry name" value="MEMBRANE PROTEIN YDGH-RELATED"/>
    <property type="match status" value="1"/>
</dbReference>
<evidence type="ECO:0000256" key="3">
    <source>
        <dbReference type="ARBA" id="ARBA00022475"/>
    </source>
</evidence>
<feature type="transmembrane region" description="Helical" evidence="7">
    <location>
        <begin position="296"/>
        <end position="316"/>
    </location>
</feature>
<feature type="transmembrane region" description="Helical" evidence="7">
    <location>
        <begin position="20"/>
        <end position="40"/>
    </location>
</feature>
<dbReference type="PANTHER" id="PTHR33406">
    <property type="entry name" value="MEMBRANE PROTEIN MJ1562-RELATED"/>
    <property type="match status" value="1"/>
</dbReference>
<feature type="transmembrane region" description="Helical" evidence="7">
    <location>
        <begin position="328"/>
        <end position="357"/>
    </location>
</feature>
<evidence type="ECO:0000256" key="2">
    <source>
        <dbReference type="ARBA" id="ARBA00010157"/>
    </source>
</evidence>
<reference evidence="9 10" key="1">
    <citation type="submission" date="2023-10" db="EMBL/GenBank/DDBJ databases">
        <title>Virgibacillus soli CC-YMP-6 genome.</title>
        <authorList>
            <person name="Miliotis G."/>
            <person name="Sengupta P."/>
            <person name="Hameed A."/>
            <person name="Chuvochina M."/>
            <person name="Mcdonagh F."/>
            <person name="Simpson A.C."/>
            <person name="Singh N.K."/>
            <person name="Rekha P.D."/>
            <person name="Raman K."/>
            <person name="Hugenholtz P."/>
            <person name="Venkateswaran K."/>
        </authorList>
    </citation>
    <scope>NUCLEOTIDE SEQUENCE [LARGE SCALE GENOMIC DNA]</scope>
    <source>
        <strain evidence="9 10">CC-YMP-6</strain>
    </source>
</reference>
<dbReference type="Pfam" id="PF03176">
    <property type="entry name" value="MMPL"/>
    <property type="match status" value="2"/>
</dbReference>
<feature type="transmembrane region" description="Helical" evidence="7">
    <location>
        <begin position="249"/>
        <end position="269"/>
    </location>
</feature>
<dbReference type="InterPro" id="IPR050545">
    <property type="entry name" value="Mycobact_MmpL"/>
</dbReference>
<accession>A0ABU5CNK5</accession>
<feature type="transmembrane region" description="Helical" evidence="7">
    <location>
        <begin position="614"/>
        <end position="636"/>
    </location>
</feature>
<evidence type="ECO:0000313" key="10">
    <source>
        <dbReference type="Proteomes" id="UP001275315"/>
    </source>
</evidence>
<dbReference type="InterPro" id="IPR000731">
    <property type="entry name" value="SSD"/>
</dbReference>
<organism evidence="9 10">
    <name type="scientific">Paracerasibacillus soli</name>
    <dbReference type="NCBI Taxonomy" id="480284"/>
    <lineage>
        <taxon>Bacteria</taxon>
        <taxon>Bacillati</taxon>
        <taxon>Bacillota</taxon>
        <taxon>Bacilli</taxon>
        <taxon>Bacillales</taxon>
        <taxon>Bacillaceae</taxon>
        <taxon>Paracerasibacillus</taxon>
    </lineage>
</organism>
<keyword evidence="10" id="KW-1185">Reference proteome</keyword>
<protein>
    <submittedName>
        <fullName evidence="9">MMPL family transporter</fullName>
    </submittedName>
</protein>
<dbReference type="Gene3D" id="1.20.1640.10">
    <property type="entry name" value="Multidrug efflux transporter AcrB transmembrane domain"/>
    <property type="match status" value="2"/>
</dbReference>
<evidence type="ECO:0000256" key="4">
    <source>
        <dbReference type="ARBA" id="ARBA00022692"/>
    </source>
</evidence>
<name>A0ABU5CNK5_9BACI</name>
<feature type="transmembrane region" description="Helical" evidence="7">
    <location>
        <begin position="192"/>
        <end position="210"/>
    </location>
</feature>